<dbReference type="Proteomes" id="UP000248806">
    <property type="component" value="Unassembled WGS sequence"/>
</dbReference>
<dbReference type="InterPro" id="IPR015797">
    <property type="entry name" value="NUDIX_hydrolase-like_dom_sf"/>
</dbReference>
<keyword evidence="4" id="KW-0472">Membrane</keyword>
<dbReference type="EMBL" id="QKUF01000007">
    <property type="protein sequence ID" value="PZW30646.1"/>
    <property type="molecule type" value="Genomic_DNA"/>
</dbReference>
<evidence type="ECO:0000313" key="6">
    <source>
        <dbReference type="EMBL" id="PZW30646.1"/>
    </source>
</evidence>
<sequence length="165" mass="18926">MTSLLVRLWRRLKIGPLQWYLLWLTHSTFLIGVSGVILNEQEQVLLLRHRFWKPGSWGLPGGYMEAGEALDEALIRELKEETGYTIAVERLLRMVSGYKLRVEVTFLARLVGGELHLDSREVLEARFFAPDELPAGLLRSHRHLIEQVVQDPQAGPFLARSRSVQ</sequence>
<keyword evidence="4" id="KW-0812">Transmembrane</keyword>
<evidence type="ECO:0000313" key="7">
    <source>
        <dbReference type="Proteomes" id="UP000248806"/>
    </source>
</evidence>
<dbReference type="InterPro" id="IPR000086">
    <property type="entry name" value="NUDIX_hydrolase_dom"/>
</dbReference>
<dbReference type="PROSITE" id="PS00893">
    <property type="entry name" value="NUDIX_BOX"/>
    <property type="match status" value="1"/>
</dbReference>
<dbReference type="Pfam" id="PF00293">
    <property type="entry name" value="NUDIX"/>
    <property type="match status" value="1"/>
</dbReference>
<feature type="transmembrane region" description="Helical" evidence="4">
    <location>
        <begin position="20"/>
        <end position="38"/>
    </location>
</feature>
<keyword evidence="4" id="KW-1133">Transmembrane helix</keyword>
<comment type="similarity">
    <text evidence="3">Belongs to the Nudix hydrolase family.</text>
</comment>
<organism evidence="6 7">
    <name type="scientific">Thermosporothrix hazakensis</name>
    <dbReference type="NCBI Taxonomy" id="644383"/>
    <lineage>
        <taxon>Bacteria</taxon>
        <taxon>Bacillati</taxon>
        <taxon>Chloroflexota</taxon>
        <taxon>Ktedonobacteria</taxon>
        <taxon>Ktedonobacterales</taxon>
        <taxon>Thermosporotrichaceae</taxon>
        <taxon>Thermosporothrix</taxon>
    </lineage>
</organism>
<accession>A0A326U930</accession>
<dbReference type="PANTHER" id="PTHR43046">
    <property type="entry name" value="GDP-MANNOSE MANNOSYL HYDROLASE"/>
    <property type="match status" value="1"/>
</dbReference>
<evidence type="ECO:0000256" key="2">
    <source>
        <dbReference type="ARBA" id="ARBA00022801"/>
    </source>
</evidence>
<dbReference type="GO" id="GO:0016787">
    <property type="term" value="F:hydrolase activity"/>
    <property type="evidence" value="ECO:0007669"/>
    <property type="project" value="UniProtKB-KW"/>
</dbReference>
<evidence type="ECO:0000256" key="1">
    <source>
        <dbReference type="ARBA" id="ARBA00001946"/>
    </source>
</evidence>
<comment type="cofactor">
    <cofactor evidence="1">
        <name>Mg(2+)</name>
        <dbReference type="ChEBI" id="CHEBI:18420"/>
    </cofactor>
</comment>
<dbReference type="InterPro" id="IPR020476">
    <property type="entry name" value="Nudix_hydrolase"/>
</dbReference>
<dbReference type="PANTHER" id="PTHR43046:SF16">
    <property type="entry name" value="ADP-RIBOSE PYROPHOSPHATASE YJHB-RELATED"/>
    <property type="match status" value="1"/>
</dbReference>
<keyword evidence="2 3" id="KW-0378">Hydrolase</keyword>
<gene>
    <name evidence="6" type="ORF">EI42_02620</name>
</gene>
<dbReference type="RefSeq" id="WP_111322667.1">
    <property type="nucleotide sequence ID" value="NZ_BIFX01000001.1"/>
</dbReference>
<evidence type="ECO:0000259" key="5">
    <source>
        <dbReference type="PROSITE" id="PS51462"/>
    </source>
</evidence>
<evidence type="ECO:0000256" key="3">
    <source>
        <dbReference type="RuleBase" id="RU003476"/>
    </source>
</evidence>
<evidence type="ECO:0000256" key="4">
    <source>
        <dbReference type="SAM" id="Phobius"/>
    </source>
</evidence>
<dbReference type="PROSITE" id="PS51462">
    <property type="entry name" value="NUDIX"/>
    <property type="match status" value="1"/>
</dbReference>
<protein>
    <submittedName>
        <fullName evidence="6">ADP-ribose pyrophosphatase YjhB (NUDIX family)</fullName>
    </submittedName>
</protein>
<reference evidence="6 7" key="1">
    <citation type="submission" date="2018-06" db="EMBL/GenBank/DDBJ databases">
        <title>Genomic Encyclopedia of Archaeal and Bacterial Type Strains, Phase II (KMG-II): from individual species to whole genera.</title>
        <authorList>
            <person name="Goeker M."/>
        </authorList>
    </citation>
    <scope>NUCLEOTIDE SEQUENCE [LARGE SCALE GENOMIC DNA]</scope>
    <source>
        <strain evidence="6 7">ATCC BAA-1881</strain>
    </source>
</reference>
<dbReference type="AlphaFoldDB" id="A0A326U930"/>
<proteinExistence type="inferred from homology"/>
<dbReference type="InterPro" id="IPR020084">
    <property type="entry name" value="NUDIX_hydrolase_CS"/>
</dbReference>
<dbReference type="Gene3D" id="3.90.79.10">
    <property type="entry name" value="Nucleoside Triphosphate Pyrophosphohydrolase"/>
    <property type="match status" value="1"/>
</dbReference>
<dbReference type="OrthoDB" id="9787476at2"/>
<name>A0A326U930_THEHA</name>
<comment type="caution">
    <text evidence="6">The sequence shown here is derived from an EMBL/GenBank/DDBJ whole genome shotgun (WGS) entry which is preliminary data.</text>
</comment>
<feature type="domain" description="Nudix hydrolase" evidence="5">
    <location>
        <begin position="28"/>
        <end position="151"/>
    </location>
</feature>
<keyword evidence="7" id="KW-1185">Reference proteome</keyword>
<dbReference type="PRINTS" id="PR00502">
    <property type="entry name" value="NUDIXFAMILY"/>
</dbReference>
<dbReference type="SUPFAM" id="SSF55811">
    <property type="entry name" value="Nudix"/>
    <property type="match status" value="1"/>
</dbReference>